<name>A0ABU8IK79_9BURK</name>
<evidence type="ECO:0000313" key="1">
    <source>
        <dbReference type="EMBL" id="MEI5995997.1"/>
    </source>
</evidence>
<accession>A0ABU8IK79</accession>
<comment type="caution">
    <text evidence="1">The sequence shown here is derived from an EMBL/GenBank/DDBJ whole genome shotgun (WGS) entry which is preliminary data.</text>
</comment>
<gene>
    <name evidence="1" type="ORF">H3V53_01835</name>
</gene>
<evidence type="ECO:0000313" key="2">
    <source>
        <dbReference type="Proteomes" id="UP001386437"/>
    </source>
</evidence>
<reference evidence="1 2" key="1">
    <citation type="journal article" date="2022" name="Arch. Microbiol.">
        <title>Paraburkholderia bengalensis sp. nov. isolated from roots of Oryza sativa, IR64.</title>
        <authorList>
            <person name="Nag P."/>
            <person name="Mondal N."/>
            <person name="Sarkar J."/>
            <person name="Das S."/>
        </authorList>
    </citation>
    <scope>NUCLEOTIDE SEQUENCE [LARGE SCALE GENOMIC DNA]</scope>
    <source>
        <strain evidence="1 2">IR64_4_BI</strain>
    </source>
</reference>
<protein>
    <submittedName>
        <fullName evidence="1">Uncharacterized protein</fullName>
    </submittedName>
</protein>
<dbReference type="Proteomes" id="UP001386437">
    <property type="component" value="Unassembled WGS sequence"/>
</dbReference>
<keyword evidence="2" id="KW-1185">Reference proteome</keyword>
<dbReference type="RefSeq" id="WP_336596453.1">
    <property type="nucleotide sequence ID" value="NZ_JACFYJ010000002.1"/>
</dbReference>
<organism evidence="1 2">
    <name type="scientific">Paraburkholderia bengalensis</name>
    <dbReference type="NCBI Taxonomy" id="2747562"/>
    <lineage>
        <taxon>Bacteria</taxon>
        <taxon>Pseudomonadati</taxon>
        <taxon>Pseudomonadota</taxon>
        <taxon>Betaproteobacteria</taxon>
        <taxon>Burkholderiales</taxon>
        <taxon>Burkholderiaceae</taxon>
        <taxon>Paraburkholderia</taxon>
    </lineage>
</organism>
<dbReference type="EMBL" id="JACFYJ010000002">
    <property type="protein sequence ID" value="MEI5995997.1"/>
    <property type="molecule type" value="Genomic_DNA"/>
</dbReference>
<proteinExistence type="predicted"/>
<sequence length="122" mass="13590">MRLPGPHRDCISDDPHAQLLAQLQSDPLIRDGLALLPPVLLFVLLHVQAHVGWDACFAAVRQLENDHGRHVRELSTALSALKSLRGSRAFDPLVWHASARRLKHAAVCHWLSASISTPFTWL</sequence>